<protein>
    <submittedName>
        <fullName evidence="3">Uu.00g031150.m01.CDS01</fullName>
    </submittedName>
</protein>
<evidence type="ECO:0000256" key="2">
    <source>
        <dbReference type="SAM" id="Phobius"/>
    </source>
</evidence>
<keyword evidence="2" id="KW-0472">Membrane</keyword>
<feature type="region of interest" description="Disordered" evidence="1">
    <location>
        <begin position="273"/>
        <end position="301"/>
    </location>
</feature>
<feature type="region of interest" description="Disordered" evidence="1">
    <location>
        <begin position="633"/>
        <end position="675"/>
    </location>
</feature>
<feature type="region of interest" description="Disordered" evidence="1">
    <location>
        <begin position="1"/>
        <end position="33"/>
    </location>
</feature>
<feature type="compositionally biased region" description="Low complexity" evidence="1">
    <location>
        <begin position="10"/>
        <end position="25"/>
    </location>
</feature>
<feature type="compositionally biased region" description="Basic and acidic residues" evidence="1">
    <location>
        <begin position="640"/>
        <end position="652"/>
    </location>
</feature>
<gene>
    <name evidence="3" type="ORF">KHLLAP_LOCUS730</name>
</gene>
<feature type="transmembrane region" description="Helical" evidence="2">
    <location>
        <begin position="107"/>
        <end position="133"/>
    </location>
</feature>
<dbReference type="AlphaFoldDB" id="A0AAI8V914"/>
<feature type="compositionally biased region" description="Polar residues" evidence="1">
    <location>
        <begin position="653"/>
        <end position="675"/>
    </location>
</feature>
<dbReference type="Proteomes" id="UP001295740">
    <property type="component" value="Unassembled WGS sequence"/>
</dbReference>
<evidence type="ECO:0000256" key="1">
    <source>
        <dbReference type="SAM" id="MobiDB-lite"/>
    </source>
</evidence>
<feature type="transmembrane region" description="Helical" evidence="2">
    <location>
        <begin position="40"/>
        <end position="62"/>
    </location>
</feature>
<accession>A0AAI8V914</accession>
<proteinExistence type="predicted"/>
<name>A0AAI8V914_9PEZI</name>
<keyword evidence="2" id="KW-0812">Transmembrane</keyword>
<sequence>MDSTDHGHGAPKAAVPRKPVPTAAAAPPPPSVTKKAARPVAPALACLAGTLLGTLIFSWRWIVSGAPLLLISLLLGEWNGCRVLPWLPLWVIFTTVNFAYAVVAPSWLLTCAFAALCYPAVILSCLFQFKFAAKFARRRSRRLLRHVFFVQDTVGLFDLPALEIDTDSTGLFVVRGLTISLSTLTATAYGIEVGVKLSDDMELAIQTDKVVIKLFRRIEIGDVYANIKGDDEMCFSDIKPWPNSPRDMAKDQFMATGTPILKVAMASSKAASSDVNGRLDGSSDPEVNLKPVKKLSPDDKKARADYDGTIKHILETSTSYLASGMLKRIAEGRELKDLLDNESNLRAAISAHMHDQPTIAHPPRKSIRLTTLSHNKHPKAKLFLHRLPFLYRLILNPISYFHPIFIKSLTSTGSGRWFASLMKKHFFKHYSTSDAEVRRLEGRISAWLADANFAVGLTDMYCTAHVPMDTDFDIDCKFKLADLKAHRTLPEAVNLTQVIHLGGADATFTLPSFLLPHHEHIMPSKLTDFEELQMQQEIEEAKGTPKAVQLQQKLERRQRDETAMKISAHGHLPALFDQQLLNFIAATVKATKVIEVEKGHEAVLLKRRADSIAAESISSDTIVADVITPDNLSAGSAGSKDSKGSKGSDRDTIGSSASTPASPRNSVSQSNFTGRMNQTFKGMNTKIVDGWRKAGINTVNAVANDRWIAKVVGNIMRKLENAQGDVGYSGLITLPLAQYREKAETAPKILP</sequence>
<keyword evidence="2" id="KW-1133">Transmembrane helix</keyword>
<evidence type="ECO:0000313" key="3">
    <source>
        <dbReference type="EMBL" id="CAJ2500262.1"/>
    </source>
</evidence>
<keyword evidence="4" id="KW-1185">Reference proteome</keyword>
<feature type="transmembrane region" description="Helical" evidence="2">
    <location>
        <begin position="83"/>
        <end position="101"/>
    </location>
</feature>
<reference evidence="3" key="1">
    <citation type="submission" date="2023-10" db="EMBL/GenBank/DDBJ databases">
        <authorList>
            <person name="Hackl T."/>
        </authorList>
    </citation>
    <scope>NUCLEOTIDE SEQUENCE</scope>
</reference>
<comment type="caution">
    <text evidence="3">The sequence shown here is derived from an EMBL/GenBank/DDBJ whole genome shotgun (WGS) entry which is preliminary data.</text>
</comment>
<dbReference type="EMBL" id="CAUWAG010000003">
    <property type="protein sequence ID" value="CAJ2500262.1"/>
    <property type="molecule type" value="Genomic_DNA"/>
</dbReference>
<evidence type="ECO:0000313" key="4">
    <source>
        <dbReference type="Proteomes" id="UP001295740"/>
    </source>
</evidence>
<organism evidence="3 4">
    <name type="scientific">Anthostomella pinea</name>
    <dbReference type="NCBI Taxonomy" id="933095"/>
    <lineage>
        <taxon>Eukaryota</taxon>
        <taxon>Fungi</taxon>
        <taxon>Dikarya</taxon>
        <taxon>Ascomycota</taxon>
        <taxon>Pezizomycotina</taxon>
        <taxon>Sordariomycetes</taxon>
        <taxon>Xylariomycetidae</taxon>
        <taxon>Xylariales</taxon>
        <taxon>Xylariaceae</taxon>
        <taxon>Anthostomella</taxon>
    </lineage>
</organism>